<dbReference type="Pfam" id="PF08784">
    <property type="entry name" value="RPA_C"/>
    <property type="match status" value="1"/>
</dbReference>
<dbReference type="SUPFAM" id="SSF50249">
    <property type="entry name" value="Nucleic acid-binding proteins"/>
    <property type="match status" value="1"/>
</dbReference>
<feature type="compositionally biased region" description="Polar residues" evidence="5">
    <location>
        <begin position="15"/>
        <end position="32"/>
    </location>
</feature>
<name>A0AAV7JBM9_9METZ</name>
<dbReference type="GO" id="GO:0006289">
    <property type="term" value="P:nucleotide-excision repair"/>
    <property type="evidence" value="ECO:0007669"/>
    <property type="project" value="TreeGrafter"/>
</dbReference>
<gene>
    <name evidence="7" type="ORF">LOD99_9457</name>
</gene>
<evidence type="ECO:0000256" key="4">
    <source>
        <dbReference type="ARBA" id="ARBA00023242"/>
    </source>
</evidence>
<dbReference type="Gene3D" id="2.40.50.140">
    <property type="entry name" value="Nucleic acid-binding proteins"/>
    <property type="match status" value="1"/>
</dbReference>
<dbReference type="InterPro" id="IPR036388">
    <property type="entry name" value="WH-like_DNA-bd_sf"/>
</dbReference>
<dbReference type="GO" id="GO:0000781">
    <property type="term" value="C:chromosome, telomeric region"/>
    <property type="evidence" value="ECO:0007669"/>
    <property type="project" value="TreeGrafter"/>
</dbReference>
<organism evidence="7 8">
    <name type="scientific">Oopsacas minuta</name>
    <dbReference type="NCBI Taxonomy" id="111878"/>
    <lineage>
        <taxon>Eukaryota</taxon>
        <taxon>Metazoa</taxon>
        <taxon>Porifera</taxon>
        <taxon>Hexactinellida</taxon>
        <taxon>Hexasterophora</taxon>
        <taxon>Lyssacinosida</taxon>
        <taxon>Leucopsacidae</taxon>
        <taxon>Oopsacas</taxon>
    </lineage>
</organism>
<protein>
    <submittedName>
        <fullName evidence="7">Replication protein A 32 kDa subunit</fullName>
    </submittedName>
</protein>
<accession>A0AAV7JBM9</accession>
<dbReference type="Gene3D" id="1.10.10.10">
    <property type="entry name" value="Winged helix-like DNA-binding domain superfamily/Winged helix DNA-binding domain"/>
    <property type="match status" value="1"/>
</dbReference>
<sequence length="273" mass="29934">MATGGIFSSGGGYMQDTSPMDMSFGASSSSKGPTRREHTGGRLVPVTALMIKRAADNKKSEGDDFILNGEIVNQVRLVGQVRTVQETNTYCGYTLNDSSGALVEVKRWTNVDDGVKEQNVRADIREGTYCCVIGNLRSFGDKTNIGCFTIYPLKSMNEITRHLLEVSHAYLEMTHAHYRSESMQMDSTPSTSTSTTPGIVAAQVNSVLSPIHRDTCEVLRNCHKQFGLHIDEVVGRLGAKYSAEDIRKALEFLCSEGLVFNSSDEDHFQSADS</sequence>
<evidence type="ECO:0000256" key="2">
    <source>
        <dbReference type="ARBA" id="ARBA00007815"/>
    </source>
</evidence>
<keyword evidence="8" id="KW-1185">Reference proteome</keyword>
<dbReference type="InterPro" id="IPR012340">
    <property type="entry name" value="NA-bd_OB-fold"/>
</dbReference>
<evidence type="ECO:0000259" key="6">
    <source>
        <dbReference type="Pfam" id="PF08784"/>
    </source>
</evidence>
<evidence type="ECO:0000256" key="1">
    <source>
        <dbReference type="ARBA" id="ARBA00004123"/>
    </source>
</evidence>
<dbReference type="PANTHER" id="PTHR13989:SF16">
    <property type="entry name" value="REPLICATION PROTEIN A2"/>
    <property type="match status" value="1"/>
</dbReference>
<dbReference type="InterPro" id="IPR036390">
    <property type="entry name" value="WH_DNA-bd_sf"/>
</dbReference>
<dbReference type="InterPro" id="IPR014892">
    <property type="entry name" value="RPA_C"/>
</dbReference>
<dbReference type="EMBL" id="JAKMXF010000362">
    <property type="protein sequence ID" value="KAI6646106.1"/>
    <property type="molecule type" value="Genomic_DNA"/>
</dbReference>
<dbReference type="PANTHER" id="PTHR13989">
    <property type="entry name" value="REPLICATION PROTEIN A-RELATED"/>
    <property type="match status" value="1"/>
</dbReference>
<dbReference type="GO" id="GO:0006260">
    <property type="term" value="P:DNA replication"/>
    <property type="evidence" value="ECO:0007669"/>
    <property type="project" value="TreeGrafter"/>
</dbReference>
<keyword evidence="4" id="KW-0539">Nucleus</keyword>
<comment type="similarity">
    <text evidence="2">Belongs to the replication factor A protein 2 family.</text>
</comment>
<comment type="caution">
    <text evidence="7">The sequence shown here is derived from an EMBL/GenBank/DDBJ whole genome shotgun (WGS) entry which is preliminary data.</text>
</comment>
<evidence type="ECO:0000256" key="3">
    <source>
        <dbReference type="ARBA" id="ARBA00023125"/>
    </source>
</evidence>
<comment type="subcellular location">
    <subcellularLocation>
        <location evidence="1">Nucleus</location>
    </subcellularLocation>
</comment>
<keyword evidence="3" id="KW-0238">DNA-binding</keyword>
<feature type="domain" description="Replication protein A C-terminal" evidence="6">
    <location>
        <begin position="188"/>
        <end position="266"/>
    </location>
</feature>
<evidence type="ECO:0000313" key="8">
    <source>
        <dbReference type="Proteomes" id="UP001165289"/>
    </source>
</evidence>
<feature type="region of interest" description="Disordered" evidence="5">
    <location>
        <begin position="1"/>
        <end position="40"/>
    </location>
</feature>
<proteinExistence type="inferred from homology"/>
<evidence type="ECO:0000313" key="7">
    <source>
        <dbReference type="EMBL" id="KAI6646106.1"/>
    </source>
</evidence>
<dbReference type="SUPFAM" id="SSF46785">
    <property type="entry name" value="Winged helix' DNA-binding domain"/>
    <property type="match status" value="1"/>
</dbReference>
<dbReference type="GO" id="GO:0035861">
    <property type="term" value="C:site of double-strand break"/>
    <property type="evidence" value="ECO:0007669"/>
    <property type="project" value="TreeGrafter"/>
</dbReference>
<dbReference type="InterPro" id="IPR040260">
    <property type="entry name" value="RFA2-like"/>
</dbReference>
<dbReference type="GO" id="GO:0000724">
    <property type="term" value="P:double-strand break repair via homologous recombination"/>
    <property type="evidence" value="ECO:0007669"/>
    <property type="project" value="TreeGrafter"/>
</dbReference>
<dbReference type="GO" id="GO:0005662">
    <property type="term" value="C:DNA replication factor A complex"/>
    <property type="evidence" value="ECO:0007669"/>
    <property type="project" value="TreeGrafter"/>
</dbReference>
<dbReference type="Proteomes" id="UP001165289">
    <property type="component" value="Unassembled WGS sequence"/>
</dbReference>
<reference evidence="7 8" key="1">
    <citation type="journal article" date="2023" name="BMC Biol.">
        <title>The compact genome of the sponge Oopsacas minuta (Hexactinellida) is lacking key metazoan core genes.</title>
        <authorList>
            <person name="Santini S."/>
            <person name="Schenkelaars Q."/>
            <person name="Jourda C."/>
            <person name="Duchesne M."/>
            <person name="Belahbib H."/>
            <person name="Rocher C."/>
            <person name="Selva M."/>
            <person name="Riesgo A."/>
            <person name="Vervoort M."/>
            <person name="Leys S.P."/>
            <person name="Kodjabachian L."/>
            <person name="Le Bivic A."/>
            <person name="Borchiellini C."/>
            <person name="Claverie J.M."/>
            <person name="Renard E."/>
        </authorList>
    </citation>
    <scope>NUCLEOTIDE SEQUENCE [LARGE SCALE GENOMIC DNA]</scope>
    <source>
        <strain evidence="7">SPO-2</strain>
    </source>
</reference>
<dbReference type="CDD" id="cd04478">
    <property type="entry name" value="RPA2_DBD_D"/>
    <property type="match status" value="1"/>
</dbReference>
<dbReference type="AlphaFoldDB" id="A0AAV7JBM9"/>
<dbReference type="GO" id="GO:0003697">
    <property type="term" value="F:single-stranded DNA binding"/>
    <property type="evidence" value="ECO:0007669"/>
    <property type="project" value="TreeGrafter"/>
</dbReference>
<evidence type="ECO:0000256" key="5">
    <source>
        <dbReference type="SAM" id="MobiDB-lite"/>
    </source>
</evidence>